<dbReference type="SUPFAM" id="SSF144232">
    <property type="entry name" value="HIT/MYND zinc finger-like"/>
    <property type="match status" value="1"/>
</dbReference>
<dbReference type="WBParaSite" id="maker-PairedContig_531-snap-gene-0.8-mRNA-1">
    <property type="protein sequence ID" value="maker-PairedContig_531-snap-gene-0.8-mRNA-1"/>
    <property type="gene ID" value="maker-PairedContig_531-snap-gene-0.8"/>
</dbReference>
<evidence type="ECO:0000256" key="9">
    <source>
        <dbReference type="ARBA" id="ARBA00049654"/>
    </source>
</evidence>
<dbReference type="CDD" id="cd23023">
    <property type="entry name" value="zf-HIT_BCD1"/>
    <property type="match status" value="1"/>
</dbReference>
<feature type="compositionally biased region" description="Basic and acidic residues" evidence="14">
    <location>
        <begin position="475"/>
        <end position="491"/>
    </location>
</feature>
<dbReference type="Pfam" id="PF04438">
    <property type="entry name" value="zf-HIT"/>
    <property type="match status" value="1"/>
</dbReference>
<reference evidence="16" key="1">
    <citation type="submission" date="2016-11" db="UniProtKB">
        <authorList>
            <consortium name="WormBaseParasite"/>
        </authorList>
    </citation>
    <scope>IDENTIFICATION</scope>
    <source>
        <strain evidence="16">pt0022</strain>
    </source>
</reference>
<keyword evidence="3" id="KW-0597">Phosphoprotein</keyword>
<evidence type="ECO:0000256" key="1">
    <source>
        <dbReference type="ARBA" id="ARBA00022499"/>
    </source>
</evidence>
<comment type="subunit">
    <text evidence="10">Interacts with FBL, SNU13, NOP58, NUFIP1, RUVBL1, RUVBL2 and TAF9. Interacts (via HIT-type zinc finger) with the RUVBL1/RUVBL2 complex in the presence of ADP.</text>
</comment>
<keyword evidence="6" id="KW-0862">Zinc</keyword>
<evidence type="ECO:0000256" key="5">
    <source>
        <dbReference type="ARBA" id="ARBA00022771"/>
    </source>
</evidence>
<keyword evidence="1" id="KW-1017">Isopeptide bond</keyword>
<dbReference type="GO" id="GO:0008270">
    <property type="term" value="F:zinc ion binding"/>
    <property type="evidence" value="ECO:0007669"/>
    <property type="project" value="UniProtKB-UniRule"/>
</dbReference>
<evidence type="ECO:0000256" key="3">
    <source>
        <dbReference type="ARBA" id="ARBA00022553"/>
    </source>
</evidence>
<sequence>MEIDPETGKTEDIIAVWRKTDNKANVHPVVSLPFDPKSEVLATKYLNNATNTKNQQTPVQDDRMTQSNENYFRNSSPNRSSYIATHCFGYIIQIMDEVTEKYVSSVEEAAVENTTASERLCDMCHNDSWKYRCPRCSFRTCSLPCSKEHKVKYDCSGERQKSFDIIKRLVDYSSSVAVDDEKFLNSVTTSLNSAADHLDHINTPDSVRQSKENESQLEVLADIATKKITETHHEEHCANEPDDNGGRSPLGGTNDEKEMSSSQLDSGTELTVEHLERKAMAMKRYLLNNAHRRRIWLTVTPDKEGNSSRHEQFSDTIFWTIRIIFRREEQIQDVKQIIEDGYTVNNIPESISVTTLVRQFIKPKLVGPVVSKSDLDTEKMAPFQEAGMDKLMIYMPVPIEGKKRFYVIDISRTILDNTRNRLILEHPTFIVTLDNQFNDYVMLSEQEARELRELQRQKNREENQNVTQNNFRGRGRFDNGRFMSRGRDMNRGGRGGGGRGGFKRSYNSPDGRSGRGSGRPWKCGRPFRSGYHHNRDFHERNNDGRGTPNFAVHDCDHRPSIAPQADPIMDAWSKALESKTKKEISSNINNSSEVQTIS</sequence>
<feature type="domain" description="HIT-type" evidence="15">
    <location>
        <begin position="121"/>
        <end position="155"/>
    </location>
</feature>
<feature type="region of interest" description="Disordered" evidence="14">
    <location>
        <begin position="455"/>
        <end position="549"/>
    </location>
</feature>
<evidence type="ECO:0000256" key="6">
    <source>
        <dbReference type="ARBA" id="ARBA00022833"/>
    </source>
</evidence>
<evidence type="ECO:0000256" key="11">
    <source>
        <dbReference type="ARBA" id="ARBA00068630"/>
    </source>
</evidence>
<evidence type="ECO:0000256" key="13">
    <source>
        <dbReference type="PROSITE-ProRule" id="PRU00453"/>
    </source>
</evidence>
<protein>
    <recommendedName>
        <fullName evidence="11">Box C/D snoRNA protein 1</fullName>
    </recommendedName>
    <alternativeName>
        <fullName evidence="12">Zinc finger HIT domain-containing protein 6</fullName>
    </alternativeName>
</protein>
<dbReference type="AlphaFoldDB" id="A0A1I8EV29"/>
<dbReference type="Pfam" id="PF25790">
    <property type="entry name" value="BCD1"/>
    <property type="match status" value="1"/>
</dbReference>
<evidence type="ECO:0000313" key="16">
    <source>
        <dbReference type="WBParaSite" id="maker-PairedContig_531-snap-gene-0.8-mRNA-1"/>
    </source>
</evidence>
<dbReference type="PANTHER" id="PTHR13483:SF11">
    <property type="entry name" value="ZINC FINGER HIT DOMAIN-CONTAINING PROTEIN 3"/>
    <property type="match status" value="1"/>
</dbReference>
<feature type="region of interest" description="Disordered" evidence="14">
    <location>
        <begin position="49"/>
        <end position="75"/>
    </location>
</feature>
<dbReference type="GO" id="GO:0070761">
    <property type="term" value="C:pre-snoRNP complex"/>
    <property type="evidence" value="ECO:0007669"/>
    <property type="project" value="TreeGrafter"/>
</dbReference>
<name>A0A1I8EV29_WUCBA</name>
<keyword evidence="5 13" id="KW-0863">Zinc-finger</keyword>
<feature type="region of interest" description="Disordered" evidence="14">
    <location>
        <begin position="578"/>
        <end position="598"/>
    </location>
</feature>
<comment type="function">
    <text evidence="8">Required for box C/D snoRNAs accumulation involved in snoRNA processing, snoRNA transport to the nucleolus and ribosome biogenesis.</text>
</comment>
<dbReference type="PROSITE" id="PS51083">
    <property type="entry name" value="ZF_HIT"/>
    <property type="match status" value="1"/>
</dbReference>
<evidence type="ECO:0000256" key="2">
    <source>
        <dbReference type="ARBA" id="ARBA00022517"/>
    </source>
</evidence>
<dbReference type="GO" id="GO:0000463">
    <property type="term" value="P:maturation of LSU-rRNA from tricistronic rRNA transcript (SSU-rRNA, 5.8S rRNA, LSU-rRNA)"/>
    <property type="evidence" value="ECO:0007669"/>
    <property type="project" value="TreeGrafter"/>
</dbReference>
<dbReference type="FunFam" id="3.30.60.190:FF:000001">
    <property type="entry name" value="box C/D snoRNA protein 1"/>
    <property type="match status" value="1"/>
</dbReference>
<organism evidence="16">
    <name type="scientific">Wuchereria bancrofti</name>
    <dbReference type="NCBI Taxonomy" id="6293"/>
    <lineage>
        <taxon>Eukaryota</taxon>
        <taxon>Metazoa</taxon>
        <taxon>Ecdysozoa</taxon>
        <taxon>Nematoda</taxon>
        <taxon>Chromadorea</taxon>
        <taxon>Rhabditida</taxon>
        <taxon>Spirurina</taxon>
        <taxon>Spiruromorpha</taxon>
        <taxon>Filarioidea</taxon>
        <taxon>Onchocercidae</taxon>
        <taxon>Wuchereria</taxon>
    </lineage>
</organism>
<evidence type="ECO:0000256" key="7">
    <source>
        <dbReference type="ARBA" id="ARBA00022843"/>
    </source>
</evidence>
<keyword evidence="4" id="KW-0479">Metal-binding</keyword>
<feature type="compositionally biased region" description="Polar residues" evidence="14">
    <location>
        <begin position="260"/>
        <end position="269"/>
    </location>
</feature>
<feature type="compositionally biased region" description="Basic and acidic residues" evidence="14">
    <location>
        <begin position="533"/>
        <end position="543"/>
    </location>
</feature>
<dbReference type="PANTHER" id="PTHR13483">
    <property type="entry name" value="BOX C_D SNORNA PROTEIN 1-RELATED"/>
    <property type="match status" value="1"/>
</dbReference>
<dbReference type="InterPro" id="IPR007529">
    <property type="entry name" value="Znf_HIT"/>
</dbReference>
<dbReference type="STRING" id="6293.A0A1I8EV29"/>
<proteinExistence type="inferred from homology"/>
<evidence type="ECO:0000256" key="10">
    <source>
        <dbReference type="ARBA" id="ARBA00061949"/>
    </source>
</evidence>
<evidence type="ECO:0000259" key="15">
    <source>
        <dbReference type="PROSITE" id="PS51083"/>
    </source>
</evidence>
<dbReference type="Gene3D" id="3.30.60.190">
    <property type="match status" value="1"/>
</dbReference>
<feature type="region of interest" description="Disordered" evidence="14">
    <location>
        <begin position="232"/>
        <end position="269"/>
    </location>
</feature>
<dbReference type="GO" id="GO:0000492">
    <property type="term" value="P:box C/D snoRNP assembly"/>
    <property type="evidence" value="ECO:0007669"/>
    <property type="project" value="TreeGrafter"/>
</dbReference>
<dbReference type="InterPro" id="IPR057721">
    <property type="entry name" value="BCD1_alpha/beta"/>
</dbReference>
<dbReference type="GO" id="GO:0005634">
    <property type="term" value="C:nucleus"/>
    <property type="evidence" value="ECO:0007669"/>
    <property type="project" value="TreeGrafter"/>
</dbReference>
<keyword evidence="2" id="KW-0690">Ribosome biogenesis</keyword>
<evidence type="ECO:0000256" key="12">
    <source>
        <dbReference type="ARBA" id="ARBA00077531"/>
    </source>
</evidence>
<feature type="compositionally biased region" description="Low complexity" evidence="14">
    <location>
        <begin position="585"/>
        <end position="598"/>
    </location>
</feature>
<accession>A0A1I8EV29</accession>
<evidence type="ECO:0000256" key="14">
    <source>
        <dbReference type="SAM" id="MobiDB-lite"/>
    </source>
</evidence>
<evidence type="ECO:0000256" key="8">
    <source>
        <dbReference type="ARBA" id="ARBA00049598"/>
    </source>
</evidence>
<dbReference type="InterPro" id="IPR051639">
    <property type="entry name" value="BCD1"/>
</dbReference>
<comment type="similarity">
    <text evidence="9">Belongs to the BCD1 family.</text>
</comment>
<evidence type="ECO:0000256" key="4">
    <source>
        <dbReference type="ARBA" id="ARBA00022723"/>
    </source>
</evidence>
<dbReference type="GO" id="GO:0048254">
    <property type="term" value="P:snoRNA localization"/>
    <property type="evidence" value="ECO:0007669"/>
    <property type="project" value="TreeGrafter"/>
</dbReference>
<keyword evidence="7" id="KW-0832">Ubl conjugation</keyword>